<keyword evidence="2" id="KW-0808">Transferase</keyword>
<dbReference type="GO" id="GO:0008168">
    <property type="term" value="F:methyltransferase activity"/>
    <property type="evidence" value="ECO:0007669"/>
    <property type="project" value="UniProtKB-KW"/>
</dbReference>
<reference evidence="5" key="1">
    <citation type="submission" date="2022-10" db="EMBL/GenBank/DDBJ databases">
        <title>The WGS of Solirubrobacter sp. CPCC 204708.</title>
        <authorList>
            <person name="Jiang Z."/>
        </authorList>
    </citation>
    <scope>NUCLEOTIDE SEQUENCE</scope>
    <source>
        <strain evidence="5">CPCC 204708</strain>
    </source>
</reference>
<organism evidence="5 6">
    <name type="scientific">Solirubrobacter deserti</name>
    <dbReference type="NCBI Taxonomy" id="2282478"/>
    <lineage>
        <taxon>Bacteria</taxon>
        <taxon>Bacillati</taxon>
        <taxon>Actinomycetota</taxon>
        <taxon>Thermoleophilia</taxon>
        <taxon>Solirubrobacterales</taxon>
        <taxon>Solirubrobacteraceae</taxon>
        <taxon>Solirubrobacter</taxon>
    </lineage>
</organism>
<dbReference type="PANTHER" id="PTHR43464">
    <property type="entry name" value="METHYLTRANSFERASE"/>
    <property type="match status" value="1"/>
</dbReference>
<comment type="caution">
    <text evidence="5">The sequence shown here is derived from an EMBL/GenBank/DDBJ whole genome shotgun (WGS) entry which is preliminary data.</text>
</comment>
<dbReference type="InterPro" id="IPR041698">
    <property type="entry name" value="Methyltransf_25"/>
</dbReference>
<dbReference type="GO" id="GO:0032259">
    <property type="term" value="P:methylation"/>
    <property type="evidence" value="ECO:0007669"/>
    <property type="project" value="UniProtKB-KW"/>
</dbReference>
<evidence type="ECO:0000256" key="1">
    <source>
        <dbReference type="ARBA" id="ARBA00022603"/>
    </source>
</evidence>
<gene>
    <name evidence="5" type="ORF">OJ962_10905</name>
</gene>
<dbReference type="Pfam" id="PF13649">
    <property type="entry name" value="Methyltransf_25"/>
    <property type="match status" value="1"/>
</dbReference>
<evidence type="ECO:0000313" key="5">
    <source>
        <dbReference type="EMBL" id="MDA0138012.1"/>
    </source>
</evidence>
<dbReference type="InterPro" id="IPR029063">
    <property type="entry name" value="SAM-dependent_MTases_sf"/>
</dbReference>
<dbReference type="Proteomes" id="UP001147700">
    <property type="component" value="Unassembled WGS sequence"/>
</dbReference>
<feature type="domain" description="Methyltransferase" evidence="4">
    <location>
        <begin position="60"/>
        <end position="152"/>
    </location>
</feature>
<name>A0ABT4RHI7_9ACTN</name>
<dbReference type="SUPFAM" id="SSF53335">
    <property type="entry name" value="S-adenosyl-L-methionine-dependent methyltransferases"/>
    <property type="match status" value="1"/>
</dbReference>
<keyword evidence="3" id="KW-0949">S-adenosyl-L-methionine</keyword>
<protein>
    <submittedName>
        <fullName evidence="5">Class I SAM-dependent methyltransferase</fullName>
    </submittedName>
</protein>
<accession>A0ABT4RHI7</accession>
<evidence type="ECO:0000256" key="3">
    <source>
        <dbReference type="ARBA" id="ARBA00022691"/>
    </source>
</evidence>
<keyword evidence="1 5" id="KW-0489">Methyltransferase</keyword>
<sequence>MESLLRGWFHPLHERDPPISTYDDLSSVYEQLTPEGLRTPEGNVAAFAAFIDPLPEGARVLDAACGIGLLATGLALRGLRTEATDASPGMVARTRATAARHGAEVRAGVCAWEELPPGPRFDAVFCVGNSIGHARERRRAIVALASTLKPGGVLVLTTRNWERVRALGSHTDGTHTWEVPEAWDAPHHVTVTVGDVCERLTYWPFTHQQLGEDLAAAGLAVREDTYTAEQDRYLVAGTGYPRD</sequence>
<evidence type="ECO:0000256" key="2">
    <source>
        <dbReference type="ARBA" id="ARBA00022679"/>
    </source>
</evidence>
<evidence type="ECO:0000259" key="4">
    <source>
        <dbReference type="Pfam" id="PF13649"/>
    </source>
</evidence>
<dbReference type="EMBL" id="JAPCID010000013">
    <property type="protein sequence ID" value="MDA0138012.1"/>
    <property type="molecule type" value="Genomic_DNA"/>
</dbReference>
<proteinExistence type="predicted"/>
<dbReference type="Gene3D" id="3.40.50.150">
    <property type="entry name" value="Vaccinia Virus protein VP39"/>
    <property type="match status" value="1"/>
</dbReference>
<dbReference type="RefSeq" id="WP_202954088.1">
    <property type="nucleotide sequence ID" value="NZ_JAPCID010000013.1"/>
</dbReference>
<evidence type="ECO:0000313" key="6">
    <source>
        <dbReference type="Proteomes" id="UP001147700"/>
    </source>
</evidence>
<keyword evidence="6" id="KW-1185">Reference proteome</keyword>
<dbReference type="PANTHER" id="PTHR43464:SF19">
    <property type="entry name" value="UBIQUINONE BIOSYNTHESIS O-METHYLTRANSFERASE, MITOCHONDRIAL"/>
    <property type="match status" value="1"/>
</dbReference>
<dbReference type="CDD" id="cd02440">
    <property type="entry name" value="AdoMet_MTases"/>
    <property type="match status" value="1"/>
</dbReference>